<evidence type="ECO:0000256" key="4">
    <source>
        <dbReference type="PROSITE-ProRule" id="PRU01248"/>
    </source>
</evidence>
<evidence type="ECO:0000313" key="8">
    <source>
        <dbReference type="Proteomes" id="UP000543005"/>
    </source>
</evidence>
<gene>
    <name evidence="7" type="ORF">HCC36_10785</name>
</gene>
<feature type="domain" description="Core-binding (CB)" evidence="6">
    <location>
        <begin position="63"/>
        <end position="146"/>
    </location>
</feature>
<dbReference type="GO" id="GO:0015074">
    <property type="term" value="P:DNA integration"/>
    <property type="evidence" value="ECO:0007669"/>
    <property type="project" value="InterPro"/>
</dbReference>
<dbReference type="SUPFAM" id="SSF56349">
    <property type="entry name" value="DNA breaking-rejoining enzymes"/>
    <property type="match status" value="1"/>
</dbReference>
<evidence type="ECO:0000259" key="6">
    <source>
        <dbReference type="PROSITE" id="PS51900"/>
    </source>
</evidence>
<dbReference type="Gene3D" id="1.10.443.10">
    <property type="entry name" value="Intergrase catalytic core"/>
    <property type="match status" value="1"/>
</dbReference>
<dbReference type="GO" id="GO:0006310">
    <property type="term" value="P:DNA recombination"/>
    <property type="evidence" value="ECO:0007669"/>
    <property type="project" value="UniProtKB-KW"/>
</dbReference>
<evidence type="ECO:0000256" key="1">
    <source>
        <dbReference type="ARBA" id="ARBA00008857"/>
    </source>
</evidence>
<dbReference type="Pfam" id="PF00589">
    <property type="entry name" value="Phage_integrase"/>
    <property type="match status" value="1"/>
</dbReference>
<reference evidence="7 8" key="1">
    <citation type="submission" date="2020-03" db="EMBL/GenBank/DDBJ databases">
        <title>Soil Listeria distribution.</title>
        <authorList>
            <person name="Liao J."/>
            <person name="Wiedmann M."/>
        </authorList>
    </citation>
    <scope>NUCLEOTIDE SEQUENCE [LARGE SCALE GENOMIC DNA]</scope>
    <source>
        <strain evidence="7 8">FSL L7-0051</strain>
    </source>
</reference>
<dbReference type="CDD" id="cd00397">
    <property type="entry name" value="DNA_BRE_C"/>
    <property type="match status" value="1"/>
</dbReference>
<dbReference type="InterPro" id="IPR011010">
    <property type="entry name" value="DNA_brk_join_enz"/>
</dbReference>
<dbReference type="EMBL" id="JAARZT010000020">
    <property type="protein sequence ID" value="MBC2293713.1"/>
    <property type="molecule type" value="Genomic_DNA"/>
</dbReference>
<dbReference type="Proteomes" id="UP000543005">
    <property type="component" value="Unassembled WGS sequence"/>
</dbReference>
<dbReference type="InterPro" id="IPR010998">
    <property type="entry name" value="Integrase_recombinase_N"/>
</dbReference>
<evidence type="ECO:0000259" key="5">
    <source>
        <dbReference type="PROSITE" id="PS51898"/>
    </source>
</evidence>
<evidence type="ECO:0000256" key="2">
    <source>
        <dbReference type="ARBA" id="ARBA00023125"/>
    </source>
</evidence>
<dbReference type="AlphaFoldDB" id="A0A842G9V9"/>
<dbReference type="RefSeq" id="WP_185629489.1">
    <property type="nucleotide sequence ID" value="NZ_JAARZT010000020.1"/>
</dbReference>
<comment type="similarity">
    <text evidence="1">Belongs to the 'phage' integrase family.</text>
</comment>
<dbReference type="InterPro" id="IPR013762">
    <property type="entry name" value="Integrase-like_cat_sf"/>
</dbReference>
<dbReference type="GO" id="GO:0003677">
    <property type="term" value="F:DNA binding"/>
    <property type="evidence" value="ECO:0007669"/>
    <property type="project" value="UniProtKB-UniRule"/>
</dbReference>
<organism evidence="7 8">
    <name type="scientific">Listeria booriae</name>
    <dbReference type="NCBI Taxonomy" id="1552123"/>
    <lineage>
        <taxon>Bacteria</taxon>
        <taxon>Bacillati</taxon>
        <taxon>Bacillota</taxon>
        <taxon>Bacilli</taxon>
        <taxon>Bacillales</taxon>
        <taxon>Listeriaceae</taxon>
        <taxon>Listeria</taxon>
    </lineage>
</organism>
<dbReference type="Gene3D" id="1.10.150.130">
    <property type="match status" value="1"/>
</dbReference>
<dbReference type="PROSITE" id="PS51898">
    <property type="entry name" value="TYR_RECOMBINASE"/>
    <property type="match status" value="1"/>
</dbReference>
<dbReference type="PROSITE" id="PS51900">
    <property type="entry name" value="CB"/>
    <property type="match status" value="1"/>
</dbReference>
<evidence type="ECO:0000256" key="3">
    <source>
        <dbReference type="ARBA" id="ARBA00023172"/>
    </source>
</evidence>
<protein>
    <submittedName>
        <fullName evidence="7">Tyrosine-type recombinase/integrase</fullName>
    </submittedName>
</protein>
<name>A0A842G9V9_9LIST</name>
<dbReference type="PANTHER" id="PTHR30349:SF41">
    <property type="entry name" value="INTEGRASE_RECOMBINASE PROTEIN MJ0367-RELATED"/>
    <property type="match status" value="1"/>
</dbReference>
<keyword evidence="3" id="KW-0233">DNA recombination</keyword>
<dbReference type="InterPro" id="IPR002104">
    <property type="entry name" value="Integrase_catalytic"/>
</dbReference>
<feature type="domain" description="Tyr recombinase" evidence="5">
    <location>
        <begin position="166"/>
        <end position="377"/>
    </location>
</feature>
<proteinExistence type="inferred from homology"/>
<sequence>MGSVTKRGKKWRLKVELGYDANGKRRSPATKTVEAKNMTEAKQLLAEFTTEVKSGTYLKPTKISFERFTKIWDEYYATEELESTTRQDYNYLLNADINVYFGSFYLEEISLFLLKKYFDEKKESGMSPSSLEKRHRVLRSVFKWAKKWRFIKEDNMVDIPTPRVPRVRRTVYNNSELEAFFATLLVNDKILLRHKVIICIFLSAALRKGELLGLDMEEDIFIDESYIIVRRSLQRTKESGYKLKQTKGGLERAVPIPAFVCELLAEYQKERLREKELCGESFKTLTDHNGIEVSLLFANADGKPFYPKTINQFWNRHIETYGFKKITIHEMRHTAATYLTDSIDMKTLQEFLGHQKFETTANTYSKSTDERLKKIGLKFNNLDPTKKSQM</sequence>
<keyword evidence="2 4" id="KW-0238">DNA-binding</keyword>
<dbReference type="InterPro" id="IPR044068">
    <property type="entry name" value="CB"/>
</dbReference>
<dbReference type="InterPro" id="IPR050090">
    <property type="entry name" value="Tyrosine_recombinase_XerCD"/>
</dbReference>
<evidence type="ECO:0000313" key="7">
    <source>
        <dbReference type="EMBL" id="MBC2293713.1"/>
    </source>
</evidence>
<dbReference type="PANTHER" id="PTHR30349">
    <property type="entry name" value="PHAGE INTEGRASE-RELATED"/>
    <property type="match status" value="1"/>
</dbReference>
<accession>A0A842G9V9</accession>
<comment type="caution">
    <text evidence="7">The sequence shown here is derived from an EMBL/GenBank/DDBJ whole genome shotgun (WGS) entry which is preliminary data.</text>
</comment>